<evidence type="ECO:0000256" key="1">
    <source>
        <dbReference type="SAM" id="Phobius"/>
    </source>
</evidence>
<dbReference type="RefSeq" id="WP_379768078.1">
    <property type="nucleotide sequence ID" value="NZ_JBHSXI010000011.1"/>
</dbReference>
<gene>
    <name evidence="2" type="ORF">ACFQEY_10115</name>
</gene>
<comment type="caution">
    <text evidence="2">The sequence shown here is derived from an EMBL/GenBank/DDBJ whole genome shotgun (WGS) entry which is preliminary data.</text>
</comment>
<proteinExistence type="predicted"/>
<organism evidence="2 3">
    <name type="scientific">Halorubrum trueperi</name>
    <dbReference type="NCBI Taxonomy" id="2004704"/>
    <lineage>
        <taxon>Archaea</taxon>
        <taxon>Methanobacteriati</taxon>
        <taxon>Methanobacteriota</taxon>
        <taxon>Stenosarchaea group</taxon>
        <taxon>Halobacteria</taxon>
        <taxon>Halobacteriales</taxon>
        <taxon>Haloferacaceae</taxon>
        <taxon>Halorubrum</taxon>
    </lineage>
</organism>
<evidence type="ECO:0000313" key="3">
    <source>
        <dbReference type="Proteomes" id="UP001596333"/>
    </source>
</evidence>
<protein>
    <submittedName>
        <fullName evidence="2">Uncharacterized protein</fullName>
    </submittedName>
</protein>
<dbReference type="EMBL" id="JBHSXI010000011">
    <property type="protein sequence ID" value="MFC6889365.1"/>
    <property type="molecule type" value="Genomic_DNA"/>
</dbReference>
<reference evidence="2 3" key="1">
    <citation type="journal article" date="2019" name="Int. J. Syst. Evol. Microbiol.">
        <title>The Global Catalogue of Microorganisms (GCM) 10K type strain sequencing project: providing services to taxonomists for standard genome sequencing and annotation.</title>
        <authorList>
            <consortium name="The Broad Institute Genomics Platform"/>
            <consortium name="The Broad Institute Genome Sequencing Center for Infectious Disease"/>
            <person name="Wu L."/>
            <person name="Ma J."/>
        </authorList>
    </citation>
    <scope>NUCLEOTIDE SEQUENCE [LARGE SCALE GENOMIC DNA]</scope>
    <source>
        <strain evidence="2 3">Y73</strain>
    </source>
</reference>
<feature type="transmembrane region" description="Helical" evidence="1">
    <location>
        <begin position="12"/>
        <end position="34"/>
    </location>
</feature>
<feature type="transmembrane region" description="Helical" evidence="1">
    <location>
        <begin position="40"/>
        <end position="62"/>
    </location>
</feature>
<dbReference type="Proteomes" id="UP001596333">
    <property type="component" value="Unassembled WGS sequence"/>
</dbReference>
<dbReference type="AlphaFoldDB" id="A0ABD5ULG7"/>
<keyword evidence="3" id="KW-1185">Reference proteome</keyword>
<keyword evidence="1" id="KW-0812">Transmembrane</keyword>
<keyword evidence="1" id="KW-0472">Membrane</keyword>
<accession>A0ABD5ULG7</accession>
<sequence>MNSRIDYERLIMTGVLIVALILWGGIIAESVGLYPNGTTVAASVLGAFIVVFSAAVIALSYLTGRTGEEPNG</sequence>
<evidence type="ECO:0000313" key="2">
    <source>
        <dbReference type="EMBL" id="MFC6889365.1"/>
    </source>
</evidence>
<name>A0ABD5ULG7_9EURY</name>
<keyword evidence="1" id="KW-1133">Transmembrane helix</keyword>